<gene>
    <name evidence="4" type="ORF">QE152_g8456</name>
</gene>
<dbReference type="PANTHER" id="PTHR23278">
    <property type="entry name" value="SIDESTEP PROTEIN"/>
    <property type="match status" value="1"/>
</dbReference>
<dbReference type="CDD" id="cd00063">
    <property type="entry name" value="FN3"/>
    <property type="match status" value="1"/>
</dbReference>
<dbReference type="InterPro" id="IPR036116">
    <property type="entry name" value="FN3_sf"/>
</dbReference>
<evidence type="ECO:0000256" key="2">
    <source>
        <dbReference type="SAM" id="Phobius"/>
    </source>
</evidence>
<accession>A0AAW1MBR0</accession>
<sequence length="488" mass="53015">MSLSLTSFSRRHHLSFYVGGVVWAIAKSEQCQVLRRSHTHITDLPLPEPVAGDATIAAFQTTSLTCAPSSSNTSTALTSFPQPPTLSVAGSGSSAASPSNIITPSLSVSTSTVTKALPSTSTFIQSEFASRPDQVHNCTLLNISMTSFSIKCSEGFNGGLPQSFLLEVRESHSQEIKGNLSSPVARFSVTGLEPGALYQTALFSYNSKGRSEPVVLQAATLRLPEKQLTAEKDNKRDTFRFTPMMSVLIGVASALVIVALVVVVVLRLQCGRHDERRKRHKNGVVSTSTTEHRGSVSGPTLSDKTDFAGGSPISKHESSGGECDSDEKNPDIIPQPTDPDDIAEFGRKRQHISTIETSPSRSLLHQAGNSAYMGYCTLRNGIPLHELSSQTKLHNTVPSVMNPYTQCTLPRQQPQWQYGPVAHLPPGVYQVPYRGTVPPQRMRNIARDQPIPMHSLTTTEEEPSVETPLVNKRESTVPPKKNRQLKLL</sequence>
<name>A0AAW1MBR0_POPJA</name>
<dbReference type="InterPro" id="IPR003961">
    <property type="entry name" value="FN3_dom"/>
</dbReference>
<dbReference type="EMBL" id="JASPKY010000067">
    <property type="protein sequence ID" value="KAK9743686.1"/>
    <property type="molecule type" value="Genomic_DNA"/>
</dbReference>
<dbReference type="SUPFAM" id="SSF49265">
    <property type="entry name" value="Fibronectin type III"/>
    <property type="match status" value="1"/>
</dbReference>
<reference evidence="4 5" key="1">
    <citation type="journal article" date="2024" name="BMC Genomics">
        <title>De novo assembly and annotation of Popillia japonica's genome with initial clues to its potential as an invasive pest.</title>
        <authorList>
            <person name="Cucini C."/>
            <person name="Boschi S."/>
            <person name="Funari R."/>
            <person name="Cardaioli E."/>
            <person name="Iannotti N."/>
            <person name="Marturano G."/>
            <person name="Paoli F."/>
            <person name="Bruttini M."/>
            <person name="Carapelli A."/>
            <person name="Frati F."/>
            <person name="Nardi F."/>
        </authorList>
    </citation>
    <scope>NUCLEOTIDE SEQUENCE [LARGE SCALE GENOMIC DNA]</scope>
    <source>
        <strain evidence="4">DMR45628</strain>
    </source>
</reference>
<comment type="caution">
    <text evidence="4">The sequence shown here is derived from an EMBL/GenBank/DDBJ whole genome shotgun (WGS) entry which is preliminary data.</text>
</comment>
<dbReference type="PROSITE" id="PS50853">
    <property type="entry name" value="FN3"/>
    <property type="match status" value="1"/>
</dbReference>
<protein>
    <recommendedName>
        <fullName evidence="3">Fibronectin type-III domain-containing protein</fullName>
    </recommendedName>
</protein>
<dbReference type="Proteomes" id="UP001458880">
    <property type="component" value="Unassembled WGS sequence"/>
</dbReference>
<feature type="region of interest" description="Disordered" evidence="1">
    <location>
        <begin position="454"/>
        <end position="488"/>
    </location>
</feature>
<evidence type="ECO:0000256" key="1">
    <source>
        <dbReference type="SAM" id="MobiDB-lite"/>
    </source>
</evidence>
<keyword evidence="2" id="KW-1133">Transmembrane helix</keyword>
<keyword evidence="2" id="KW-0472">Membrane</keyword>
<proteinExistence type="predicted"/>
<feature type="region of interest" description="Disordered" evidence="1">
    <location>
        <begin position="276"/>
        <end position="343"/>
    </location>
</feature>
<evidence type="ECO:0000313" key="4">
    <source>
        <dbReference type="EMBL" id="KAK9743686.1"/>
    </source>
</evidence>
<feature type="transmembrane region" description="Helical" evidence="2">
    <location>
        <begin position="244"/>
        <end position="268"/>
    </location>
</feature>
<feature type="domain" description="Fibronectin type-III" evidence="3">
    <location>
        <begin position="131"/>
        <end position="226"/>
    </location>
</feature>
<evidence type="ECO:0000313" key="5">
    <source>
        <dbReference type="Proteomes" id="UP001458880"/>
    </source>
</evidence>
<keyword evidence="2" id="KW-0812">Transmembrane</keyword>
<evidence type="ECO:0000259" key="3">
    <source>
        <dbReference type="PROSITE" id="PS50853"/>
    </source>
</evidence>
<dbReference type="InterPro" id="IPR013783">
    <property type="entry name" value="Ig-like_fold"/>
</dbReference>
<keyword evidence="5" id="KW-1185">Reference proteome</keyword>
<dbReference type="AlphaFoldDB" id="A0AAW1MBR0"/>
<dbReference type="PANTHER" id="PTHR23278:SF25">
    <property type="entry name" value="GH14967P"/>
    <property type="match status" value="1"/>
</dbReference>
<organism evidence="4 5">
    <name type="scientific">Popillia japonica</name>
    <name type="common">Japanese beetle</name>
    <dbReference type="NCBI Taxonomy" id="7064"/>
    <lineage>
        <taxon>Eukaryota</taxon>
        <taxon>Metazoa</taxon>
        <taxon>Ecdysozoa</taxon>
        <taxon>Arthropoda</taxon>
        <taxon>Hexapoda</taxon>
        <taxon>Insecta</taxon>
        <taxon>Pterygota</taxon>
        <taxon>Neoptera</taxon>
        <taxon>Endopterygota</taxon>
        <taxon>Coleoptera</taxon>
        <taxon>Polyphaga</taxon>
        <taxon>Scarabaeiformia</taxon>
        <taxon>Scarabaeidae</taxon>
        <taxon>Rutelinae</taxon>
        <taxon>Popillia</taxon>
    </lineage>
</organism>
<dbReference type="Gene3D" id="2.60.40.10">
    <property type="entry name" value="Immunoglobulins"/>
    <property type="match status" value="1"/>
</dbReference>